<feature type="transmembrane region" description="Helical" evidence="1">
    <location>
        <begin position="70"/>
        <end position="90"/>
    </location>
</feature>
<name>A0A1I6RT97_9EURY</name>
<accession>A0A1I6RT97</accession>
<feature type="transmembrane region" description="Helical" evidence="1">
    <location>
        <begin position="168"/>
        <end position="187"/>
    </location>
</feature>
<feature type="transmembrane region" description="Helical" evidence="1">
    <location>
        <begin position="138"/>
        <end position="156"/>
    </location>
</feature>
<organism evidence="2 3">
    <name type="scientific">Halostagnicola kamekurae</name>
    <dbReference type="NCBI Taxonomy" id="619731"/>
    <lineage>
        <taxon>Archaea</taxon>
        <taxon>Methanobacteriati</taxon>
        <taxon>Methanobacteriota</taxon>
        <taxon>Stenosarchaea group</taxon>
        <taxon>Halobacteria</taxon>
        <taxon>Halobacteriales</taxon>
        <taxon>Natrialbaceae</taxon>
        <taxon>Halostagnicola</taxon>
    </lineage>
</organism>
<feature type="transmembrane region" description="Helical" evidence="1">
    <location>
        <begin position="35"/>
        <end position="54"/>
    </location>
</feature>
<dbReference type="OrthoDB" id="350256at2157"/>
<gene>
    <name evidence="2" type="ORF">SAMN04488556_2090</name>
</gene>
<proteinExistence type="predicted"/>
<dbReference type="RefSeq" id="WP_175507130.1">
    <property type="nucleotide sequence ID" value="NZ_FOZS01000002.1"/>
</dbReference>
<protein>
    <submittedName>
        <fullName evidence="2">Uncharacterized protein</fullName>
    </submittedName>
</protein>
<sequence length="206" mass="22070">MARRIAVSVFLATIFYQFIDSGAELLVPFYDRGGLVAALLFWLIPAGTAFVLGFKETEQHARDSQRRKRVYASTVIGAAVGQFASIVVLLPTPALPDMTLGGGVILAGITAMFVMMAVAAGIMLVLAATEDKEELINYRHSQILGVICLSAPLLYLSTEVSNLSSPYLTGNDAVVFFLAGVWLLILARTIKQNSVNKNGGKKSTTA</sequence>
<dbReference type="AlphaFoldDB" id="A0A1I6RT97"/>
<reference evidence="3" key="1">
    <citation type="submission" date="2016-10" db="EMBL/GenBank/DDBJ databases">
        <authorList>
            <person name="Varghese N."/>
            <person name="Submissions S."/>
        </authorList>
    </citation>
    <scope>NUCLEOTIDE SEQUENCE [LARGE SCALE GENOMIC DNA]</scope>
    <source>
        <strain evidence="3">DSM 22427</strain>
    </source>
</reference>
<keyword evidence="1" id="KW-1133">Transmembrane helix</keyword>
<dbReference type="EMBL" id="FOZS01000002">
    <property type="protein sequence ID" value="SFS67924.1"/>
    <property type="molecule type" value="Genomic_DNA"/>
</dbReference>
<keyword evidence="1" id="KW-0472">Membrane</keyword>
<feature type="transmembrane region" description="Helical" evidence="1">
    <location>
        <begin position="102"/>
        <end position="126"/>
    </location>
</feature>
<evidence type="ECO:0000256" key="1">
    <source>
        <dbReference type="SAM" id="Phobius"/>
    </source>
</evidence>
<keyword evidence="3" id="KW-1185">Reference proteome</keyword>
<keyword evidence="1" id="KW-0812">Transmembrane</keyword>
<evidence type="ECO:0000313" key="3">
    <source>
        <dbReference type="Proteomes" id="UP000199199"/>
    </source>
</evidence>
<dbReference type="Proteomes" id="UP000199199">
    <property type="component" value="Unassembled WGS sequence"/>
</dbReference>
<evidence type="ECO:0000313" key="2">
    <source>
        <dbReference type="EMBL" id="SFS67924.1"/>
    </source>
</evidence>